<dbReference type="RefSeq" id="YP_007236710.1">
    <property type="nucleotide sequence ID" value="NC_019916.1"/>
</dbReference>
<keyword evidence="1" id="KW-0378">Hydrolase</keyword>
<keyword evidence="1" id="KW-0540">Nuclease</keyword>
<dbReference type="Proteomes" id="UP000008671">
    <property type="component" value="Segment"/>
</dbReference>
<evidence type="ECO:0000313" key="1">
    <source>
        <dbReference type="EMBL" id="AFU63031.1"/>
    </source>
</evidence>
<name>K4HZJ7_9CAUD</name>
<organism evidence="1 2">
    <name type="scientific">Lactobacillus phage ATCC8014</name>
    <dbReference type="NCBI Taxonomy" id="2892340"/>
    <lineage>
        <taxon>Viruses</taxon>
        <taxon>Duplodnaviria</taxon>
        <taxon>Heunggongvirae</taxon>
        <taxon>Uroviricota</taxon>
        <taxon>Caudoviricetes</taxon>
        <taxon>Coetzeevirus</taxon>
        <taxon>Coetzeevirus ATCC8014</taxon>
    </lineage>
</organism>
<sequence>MICRRLLTNSEVISMDNLIEIYKRRGEITDSQLLDIMAFQLEPQGEVAYIGKDNQYIVTSMGQIFRDYHVVDRSDGSWAEYPMMFVTQRQTASGALDVNIDNVIHRVSRLVATAFVPNPMGRRYVCHKSNDVMDNRASNLYWADSPRGTISEED</sequence>
<dbReference type="SUPFAM" id="SSF54060">
    <property type="entry name" value="His-Me finger endonucleases"/>
    <property type="match status" value="1"/>
</dbReference>
<proteinExistence type="predicted"/>
<gene>
    <name evidence="1" type="ORF">8014-B1_0024</name>
</gene>
<dbReference type="EMBL" id="JX486087">
    <property type="protein sequence ID" value="AFU63031.1"/>
    <property type="molecule type" value="Genomic_DNA"/>
</dbReference>
<dbReference type="KEGG" id="vg:14296389"/>
<accession>K4HZJ7</accession>
<dbReference type="GO" id="GO:0004519">
    <property type="term" value="F:endonuclease activity"/>
    <property type="evidence" value="ECO:0007669"/>
    <property type="project" value="UniProtKB-KW"/>
</dbReference>
<reference evidence="1 2" key="1">
    <citation type="journal article" date="2012" name="Appl. Environ. Microbiol.">
        <title>Characterization of Two Virulent Phages of Lactobacillus plantarum.</title>
        <authorList>
            <person name="Briggiler Marco M."/>
            <person name="Garneau J.E."/>
            <person name="Tremblay D."/>
            <person name="Quiberoni A."/>
            <person name="Moineau S."/>
        </authorList>
    </citation>
    <scope>NUCLEOTIDE SEQUENCE [LARGE SCALE GENOMIC DNA]</scope>
</reference>
<keyword evidence="2" id="KW-1185">Reference proteome</keyword>
<dbReference type="InterPro" id="IPR044925">
    <property type="entry name" value="His-Me_finger_sf"/>
</dbReference>
<dbReference type="GeneID" id="14296389"/>
<keyword evidence="1" id="KW-0255">Endonuclease</keyword>
<evidence type="ECO:0000313" key="2">
    <source>
        <dbReference type="Proteomes" id="UP000008671"/>
    </source>
</evidence>
<protein>
    <submittedName>
        <fullName evidence="1">Endonuclease</fullName>
    </submittedName>
</protein>
<dbReference type="Gene3D" id="3.90.75.20">
    <property type="match status" value="1"/>
</dbReference>